<dbReference type="EMBL" id="AFQF01001482">
    <property type="protein sequence ID" value="EGU84630.1"/>
    <property type="molecule type" value="Genomic_DNA"/>
</dbReference>
<accession>F9FEJ0</accession>
<gene>
    <name evidence="1" type="ORF">FOXB_04818</name>
</gene>
<sequence length="68" mass="7933">MESTQPLDFPIPVFYHIYFGLRTPRIPEYKLEWVWLPVPSNLVTRSALLCSVPRGTRNIRIFEGETAL</sequence>
<proteinExistence type="predicted"/>
<name>F9FEJ0_FUSOF</name>
<evidence type="ECO:0000313" key="1">
    <source>
        <dbReference type="EMBL" id="EGU84630.1"/>
    </source>
</evidence>
<protein>
    <submittedName>
        <fullName evidence="1">Uncharacterized protein</fullName>
    </submittedName>
</protein>
<organism evidence="1">
    <name type="scientific">Fusarium oxysporum (strain Fo5176)</name>
    <name type="common">Fusarium vascular wilt</name>
    <dbReference type="NCBI Taxonomy" id="660025"/>
    <lineage>
        <taxon>Eukaryota</taxon>
        <taxon>Fungi</taxon>
        <taxon>Dikarya</taxon>
        <taxon>Ascomycota</taxon>
        <taxon>Pezizomycotina</taxon>
        <taxon>Sordariomycetes</taxon>
        <taxon>Hypocreomycetidae</taxon>
        <taxon>Hypocreales</taxon>
        <taxon>Nectriaceae</taxon>
        <taxon>Fusarium</taxon>
        <taxon>Fusarium oxysporum species complex</taxon>
    </lineage>
</organism>
<comment type="caution">
    <text evidence="1">The sequence shown here is derived from an EMBL/GenBank/DDBJ whole genome shotgun (WGS) entry which is preliminary data.</text>
</comment>
<reference evidence="1" key="1">
    <citation type="journal article" date="2012" name="Mol. Plant Microbe Interact.">
        <title>A highly conserved effector in Fusarium oxysporum is required for full virulence on Arabidopsis.</title>
        <authorList>
            <person name="Thatcher L.F."/>
            <person name="Gardiner D.M."/>
            <person name="Kazan K."/>
            <person name="Manners J."/>
        </authorList>
    </citation>
    <scope>NUCLEOTIDE SEQUENCE [LARGE SCALE GENOMIC DNA]</scope>
    <source>
        <strain evidence="1">Fo5176</strain>
    </source>
</reference>
<dbReference type="AlphaFoldDB" id="F9FEJ0"/>